<dbReference type="Gene3D" id="6.10.140.200">
    <property type="match status" value="1"/>
</dbReference>
<accession>A0A1Z8JUQ7</accession>
<dbReference type="EMBL" id="NHMM01000001">
    <property type="protein sequence ID" value="OUT24335.1"/>
    <property type="molecule type" value="Genomic_DNA"/>
</dbReference>
<dbReference type="GO" id="GO:0016592">
    <property type="term" value="C:mediator complex"/>
    <property type="evidence" value="ECO:0007669"/>
    <property type="project" value="InterPro"/>
</dbReference>
<evidence type="ECO:0000256" key="5">
    <source>
        <dbReference type="ARBA" id="ARBA00023159"/>
    </source>
</evidence>
<dbReference type="InterPro" id="IPR009244">
    <property type="entry name" value="Mediatior_Med7"/>
</dbReference>
<comment type="subunit">
    <text evidence="8">Component of the Mediator complex.</text>
</comment>
<dbReference type="GO" id="GO:0070847">
    <property type="term" value="C:core mediator complex"/>
    <property type="evidence" value="ECO:0007669"/>
    <property type="project" value="TreeGrafter"/>
</dbReference>
<dbReference type="InterPro" id="IPR044888">
    <property type="entry name" value="Mediatior_Med7_sf"/>
</dbReference>
<dbReference type="AlphaFoldDB" id="A0A1Z8JUQ7"/>
<comment type="subcellular location">
    <subcellularLocation>
        <location evidence="1 8">Nucleus</location>
    </subcellularLocation>
</comment>
<proteinExistence type="inferred from homology"/>
<evidence type="ECO:0000256" key="6">
    <source>
        <dbReference type="ARBA" id="ARBA00023163"/>
    </source>
</evidence>
<evidence type="ECO:0000256" key="8">
    <source>
        <dbReference type="RuleBase" id="RU364060"/>
    </source>
</evidence>
<dbReference type="Gene3D" id="6.10.140.1520">
    <property type="match status" value="1"/>
</dbReference>
<dbReference type="PANTHER" id="PTHR21428:SF11">
    <property type="entry name" value="MEDIATOR OF RNA POLYMERASE II TRANSCRIPTION SUBUNIT 7"/>
    <property type="match status" value="1"/>
</dbReference>
<dbReference type="GO" id="GO:0003712">
    <property type="term" value="F:transcription coregulator activity"/>
    <property type="evidence" value="ECO:0007669"/>
    <property type="project" value="InterPro"/>
</dbReference>
<dbReference type="Pfam" id="PF05983">
    <property type="entry name" value="Med7"/>
    <property type="match status" value="1"/>
</dbReference>
<comment type="caution">
    <text evidence="9">The sequence shown here is derived from an EMBL/GenBank/DDBJ whole genome shotgun (WGS) entry which is preliminary data.</text>
</comment>
<dbReference type="VEuPathDB" id="FungiDB:C5L36_0C07060"/>
<dbReference type="InterPro" id="IPR037212">
    <property type="entry name" value="Med7/Med21-like"/>
</dbReference>
<dbReference type="PANTHER" id="PTHR21428">
    <property type="entry name" value="MEDIATOR OF RNA POLYMERASE II TRANSCRIPTION SUBUNIT 7"/>
    <property type="match status" value="1"/>
</dbReference>
<keyword evidence="4 8" id="KW-0805">Transcription regulation</keyword>
<dbReference type="Proteomes" id="UP000195871">
    <property type="component" value="Unassembled WGS sequence"/>
</dbReference>
<evidence type="ECO:0000256" key="7">
    <source>
        <dbReference type="ARBA" id="ARBA00023242"/>
    </source>
</evidence>
<evidence type="ECO:0000313" key="9">
    <source>
        <dbReference type="EMBL" id="OUT24335.1"/>
    </source>
</evidence>
<evidence type="ECO:0000313" key="10">
    <source>
        <dbReference type="Proteomes" id="UP000195871"/>
    </source>
</evidence>
<protein>
    <recommendedName>
        <fullName evidence="3 8">Mediator of RNA polymerase II transcription subunit 7</fullName>
    </recommendedName>
</protein>
<evidence type="ECO:0000256" key="3">
    <source>
        <dbReference type="ARBA" id="ARBA00020631"/>
    </source>
</evidence>
<sequence length="275" mass="31524">MIHVKSKRLNHTTNELSEGRQYYHQLASIFCIMGDNPDIAALYPPPPPFYKFFTCENVSTFNSLRQSGKSDKEISEIQDIKFLVPPQRPNKDQYRSFGDIWWFKDKHVGLKESGVQQIYDDASPPSAGSQANTSTTENVLIENVNKDTENIENEEEIEEVFSGTRIDELKKMTKSLLLNYLELVGLLAKNPALAQPKIDHIRTILINIHHLLNSYRLHQSRETLIIKLQKKLEETKTETLGIHDTCSRVEKKLDQLVNRLEEFKAGNKANSDGNQ</sequence>
<evidence type="ECO:0000256" key="2">
    <source>
        <dbReference type="ARBA" id="ARBA00009994"/>
    </source>
</evidence>
<dbReference type="SUPFAM" id="SSF140718">
    <property type="entry name" value="Mediator hinge subcomplex-like"/>
    <property type="match status" value="1"/>
</dbReference>
<dbReference type="GO" id="GO:0006357">
    <property type="term" value="P:regulation of transcription by RNA polymerase II"/>
    <property type="evidence" value="ECO:0007669"/>
    <property type="project" value="InterPro"/>
</dbReference>
<comment type="similarity">
    <text evidence="2 8">Belongs to the Mediator complex subunit 7 family.</text>
</comment>
<keyword evidence="5 8" id="KW-0010">Activator</keyword>
<organism evidence="9 10">
    <name type="scientific">Pichia kudriavzevii</name>
    <name type="common">Yeast</name>
    <name type="synonym">Issatchenkia orientalis</name>
    <dbReference type="NCBI Taxonomy" id="4909"/>
    <lineage>
        <taxon>Eukaryota</taxon>
        <taxon>Fungi</taxon>
        <taxon>Dikarya</taxon>
        <taxon>Ascomycota</taxon>
        <taxon>Saccharomycotina</taxon>
        <taxon>Pichiomycetes</taxon>
        <taxon>Pichiales</taxon>
        <taxon>Pichiaceae</taxon>
        <taxon>Pichia</taxon>
    </lineage>
</organism>
<gene>
    <name evidence="9" type="ORF">CAS74_000722</name>
</gene>
<comment type="function">
    <text evidence="8">Component of the Mediator complex, a coactivator involved in the regulated transcription of nearly all RNA polymerase II-dependent genes. Mediator functions as a bridge to convey information from gene-specific regulatory proteins to the basal RNA polymerase II transcription machinery.</text>
</comment>
<keyword evidence="7 8" id="KW-0539">Nucleus</keyword>
<evidence type="ECO:0000256" key="4">
    <source>
        <dbReference type="ARBA" id="ARBA00023015"/>
    </source>
</evidence>
<keyword evidence="6 8" id="KW-0804">Transcription</keyword>
<reference evidence="9 10" key="1">
    <citation type="submission" date="2017-05" db="EMBL/GenBank/DDBJ databases">
        <title>The Genome Sequence of Candida krusei Ckrusei653.</title>
        <authorList>
            <person name="Cuomo C."/>
            <person name="Forche A."/>
            <person name="Young S."/>
            <person name="Abouelleil A."/>
            <person name="Cao P."/>
            <person name="Chapman S."/>
            <person name="Cusick C."/>
            <person name="Shea T."/>
            <person name="Nusbaum C."/>
            <person name="Birren B."/>
        </authorList>
    </citation>
    <scope>NUCLEOTIDE SEQUENCE [LARGE SCALE GENOMIC DNA]</scope>
    <source>
        <strain evidence="9 10">Ckrusei653</strain>
    </source>
</reference>
<name>A0A1Z8JUQ7_PICKU</name>
<evidence type="ECO:0000256" key="1">
    <source>
        <dbReference type="ARBA" id="ARBA00004123"/>
    </source>
</evidence>